<feature type="region of interest" description="Disordered" evidence="1">
    <location>
        <begin position="22"/>
        <end position="60"/>
    </location>
</feature>
<reference evidence="3 4" key="1">
    <citation type="submission" date="2024-04" db="EMBL/GenBank/DDBJ databases">
        <authorList>
            <person name="Fracassetti M."/>
        </authorList>
    </citation>
    <scope>NUCLEOTIDE SEQUENCE [LARGE SCALE GENOMIC DNA]</scope>
</reference>
<organism evidence="3 4">
    <name type="scientific">Linum trigynum</name>
    <dbReference type="NCBI Taxonomy" id="586398"/>
    <lineage>
        <taxon>Eukaryota</taxon>
        <taxon>Viridiplantae</taxon>
        <taxon>Streptophyta</taxon>
        <taxon>Embryophyta</taxon>
        <taxon>Tracheophyta</taxon>
        <taxon>Spermatophyta</taxon>
        <taxon>Magnoliopsida</taxon>
        <taxon>eudicotyledons</taxon>
        <taxon>Gunneridae</taxon>
        <taxon>Pentapetalae</taxon>
        <taxon>rosids</taxon>
        <taxon>fabids</taxon>
        <taxon>Malpighiales</taxon>
        <taxon>Linaceae</taxon>
        <taxon>Linum</taxon>
    </lineage>
</organism>
<evidence type="ECO:0000256" key="2">
    <source>
        <dbReference type="SAM" id="Phobius"/>
    </source>
</evidence>
<sequence length="97" mass="10871">MLVMENGCAFCLQNSSFHLTARQSDSESVRQRPPPSAASAAAPASAKGRQQDLARSQEQVEYQQHHHSPGVVIYLGMQLPFSFLFYLQYILWTLITS</sequence>
<dbReference type="EMBL" id="OZ034822">
    <property type="protein sequence ID" value="CAL1410895.1"/>
    <property type="molecule type" value="Genomic_DNA"/>
</dbReference>
<gene>
    <name evidence="3" type="ORF">LTRI10_LOCUS50281</name>
</gene>
<dbReference type="Proteomes" id="UP001497516">
    <property type="component" value="Chromosome 9"/>
</dbReference>
<keyword evidence="2" id="KW-0812">Transmembrane</keyword>
<keyword evidence="2" id="KW-0472">Membrane</keyword>
<proteinExistence type="predicted"/>
<evidence type="ECO:0000256" key="1">
    <source>
        <dbReference type="SAM" id="MobiDB-lite"/>
    </source>
</evidence>
<accession>A0AAV2GJH2</accession>
<feature type="compositionally biased region" description="Low complexity" evidence="1">
    <location>
        <begin position="37"/>
        <end position="46"/>
    </location>
</feature>
<keyword evidence="4" id="KW-1185">Reference proteome</keyword>
<protein>
    <submittedName>
        <fullName evidence="3">Uncharacterized protein</fullName>
    </submittedName>
</protein>
<dbReference type="AlphaFoldDB" id="A0AAV2GJH2"/>
<evidence type="ECO:0000313" key="3">
    <source>
        <dbReference type="EMBL" id="CAL1410895.1"/>
    </source>
</evidence>
<evidence type="ECO:0000313" key="4">
    <source>
        <dbReference type="Proteomes" id="UP001497516"/>
    </source>
</evidence>
<feature type="transmembrane region" description="Helical" evidence="2">
    <location>
        <begin position="71"/>
        <end position="95"/>
    </location>
</feature>
<name>A0AAV2GJH2_9ROSI</name>
<keyword evidence="2" id="KW-1133">Transmembrane helix</keyword>